<name>A0ABR9PNJ2_9BACT</name>
<dbReference type="PANTHER" id="PTHR30469:SF15">
    <property type="entry name" value="HLYD FAMILY OF SECRETION PROTEINS"/>
    <property type="match status" value="1"/>
</dbReference>
<feature type="domain" description="Multidrug resistance protein MdtA-like barrel-sandwich hybrid" evidence="2">
    <location>
        <begin position="66"/>
        <end position="217"/>
    </location>
</feature>
<evidence type="ECO:0000259" key="2">
    <source>
        <dbReference type="Pfam" id="PF25917"/>
    </source>
</evidence>
<dbReference type="Gene3D" id="2.40.30.170">
    <property type="match status" value="1"/>
</dbReference>
<dbReference type="Proteomes" id="UP001516472">
    <property type="component" value="Unassembled WGS sequence"/>
</dbReference>
<dbReference type="EMBL" id="JAAIYO010000003">
    <property type="protein sequence ID" value="MBE4749488.1"/>
    <property type="molecule type" value="Genomic_DNA"/>
</dbReference>
<accession>A0ABR9PNJ2</accession>
<reference evidence="4 5" key="1">
    <citation type="submission" date="2020-02" db="EMBL/GenBank/DDBJ databases">
        <authorList>
            <person name="Babadi Z.K."/>
            <person name="Risdian C."/>
            <person name="Ebrahimipour G.H."/>
            <person name="Wink J."/>
        </authorList>
    </citation>
    <scope>NUCLEOTIDE SEQUENCE [LARGE SCALE GENOMIC DNA]</scope>
    <source>
        <strain evidence="4 5">ZKHCc1 1396</strain>
    </source>
</reference>
<feature type="domain" description="CusB-like beta-barrel" evidence="3">
    <location>
        <begin position="230"/>
        <end position="278"/>
    </location>
</feature>
<dbReference type="Gene3D" id="2.40.50.100">
    <property type="match status" value="1"/>
</dbReference>
<evidence type="ECO:0000256" key="1">
    <source>
        <dbReference type="ARBA" id="ARBA00009477"/>
    </source>
</evidence>
<evidence type="ECO:0000313" key="4">
    <source>
        <dbReference type="EMBL" id="MBE4749488.1"/>
    </source>
</evidence>
<proteinExistence type="inferred from homology"/>
<comment type="similarity">
    <text evidence="1">Belongs to the membrane fusion protein (MFP) (TC 8.A.1) family.</text>
</comment>
<dbReference type="NCBIfam" id="TIGR01730">
    <property type="entry name" value="RND_mfp"/>
    <property type="match status" value="1"/>
</dbReference>
<evidence type="ECO:0000259" key="3">
    <source>
        <dbReference type="Pfam" id="PF25954"/>
    </source>
</evidence>
<dbReference type="InterPro" id="IPR058792">
    <property type="entry name" value="Beta-barrel_RND_2"/>
</dbReference>
<organism evidence="4 5">
    <name type="scientific">Corallococcus soli</name>
    <dbReference type="NCBI Taxonomy" id="2710757"/>
    <lineage>
        <taxon>Bacteria</taxon>
        <taxon>Pseudomonadati</taxon>
        <taxon>Myxococcota</taxon>
        <taxon>Myxococcia</taxon>
        <taxon>Myxococcales</taxon>
        <taxon>Cystobacterineae</taxon>
        <taxon>Myxococcaceae</taxon>
        <taxon>Corallococcus</taxon>
    </lineage>
</organism>
<dbReference type="RefSeq" id="WP_193348855.1">
    <property type="nucleotide sequence ID" value="NZ_CBCSIP010000011.1"/>
</dbReference>
<keyword evidence="5" id="KW-1185">Reference proteome</keyword>
<dbReference type="InterPro" id="IPR006143">
    <property type="entry name" value="RND_pump_MFP"/>
</dbReference>
<protein>
    <submittedName>
        <fullName evidence="4">Efflux RND transporter periplasmic adaptor subunit</fullName>
    </submittedName>
</protein>
<gene>
    <name evidence="4" type="ORF">G4177_15085</name>
</gene>
<dbReference type="Pfam" id="PF25954">
    <property type="entry name" value="Beta-barrel_RND_2"/>
    <property type="match status" value="1"/>
</dbReference>
<evidence type="ECO:0000313" key="5">
    <source>
        <dbReference type="Proteomes" id="UP001516472"/>
    </source>
</evidence>
<dbReference type="Pfam" id="PF25917">
    <property type="entry name" value="BSH_RND"/>
    <property type="match status" value="1"/>
</dbReference>
<comment type="caution">
    <text evidence="4">The sequence shown here is derived from an EMBL/GenBank/DDBJ whole genome shotgun (WGS) entry which is preliminary data.</text>
</comment>
<dbReference type="SUPFAM" id="SSF111369">
    <property type="entry name" value="HlyD-like secretion proteins"/>
    <property type="match status" value="1"/>
</dbReference>
<dbReference type="PANTHER" id="PTHR30469">
    <property type="entry name" value="MULTIDRUG RESISTANCE PROTEIN MDTA"/>
    <property type="match status" value="1"/>
</dbReference>
<dbReference type="Gene3D" id="1.10.287.470">
    <property type="entry name" value="Helix hairpin bin"/>
    <property type="match status" value="1"/>
</dbReference>
<sequence length="311" mass="32384">MMSRSLIIGTTITLSAAVALLVGVRHSAARQLPVGIPSAPPSLLEEPVAKSREAASFVGVVVASSSVDISARFEGRLDSVDVQVGDRVRKGQVLARMDVLPLLREMAVTETDLQAALAQESVARLALAAAQESLKRGGDPKLLSIGAISEEEQARLGYAEKTAAAQLTLALAQVRNGQARLAQFKLKLSEAVIQAPFEGRIAKRYLDAGSLVSAGKTILHLLHEGPSQIRFAIPESQASLVAVGASVQIRSRGDGPRFSGRVENVAPEVDSVSRMVLAIARLPADAANPFPLGAAVRVSVVGVGAQGASAN</sequence>
<dbReference type="InterPro" id="IPR058625">
    <property type="entry name" value="MdtA-like_BSH"/>
</dbReference>